<dbReference type="Gene3D" id="1.20.1070.10">
    <property type="entry name" value="Rhodopsin 7-helix transmembrane proteins"/>
    <property type="match status" value="1"/>
</dbReference>
<dbReference type="AlphaFoldDB" id="A7RXY5"/>
<keyword evidence="8 9" id="KW-0807">Transducer</keyword>
<dbReference type="SMART" id="SM01381">
    <property type="entry name" value="7TM_GPCR_Srsx"/>
    <property type="match status" value="1"/>
</dbReference>
<feature type="domain" description="G-protein coupled receptors family 1 profile" evidence="11">
    <location>
        <begin position="42"/>
        <end position="293"/>
    </location>
</feature>
<evidence type="ECO:0000313" key="12">
    <source>
        <dbReference type="EMBL" id="EDO43745.1"/>
    </source>
</evidence>
<feature type="transmembrane region" description="Helical" evidence="10">
    <location>
        <begin position="275"/>
        <end position="296"/>
    </location>
</feature>
<evidence type="ECO:0000313" key="13">
    <source>
        <dbReference type="Proteomes" id="UP000001593"/>
    </source>
</evidence>
<dbReference type="PANTHER" id="PTHR24228">
    <property type="entry name" value="B2 BRADYKININ RECEPTOR/ANGIOTENSIN II RECEPTOR"/>
    <property type="match status" value="1"/>
</dbReference>
<keyword evidence="5 9" id="KW-0297">G-protein coupled receptor</keyword>
<dbReference type="PROSITE" id="PS00237">
    <property type="entry name" value="G_PROTEIN_RECEP_F1_1"/>
    <property type="match status" value="1"/>
</dbReference>
<feature type="transmembrane region" description="Helical" evidence="10">
    <location>
        <begin position="30"/>
        <end position="51"/>
    </location>
</feature>
<keyword evidence="4 10" id="KW-1133">Transmembrane helix</keyword>
<evidence type="ECO:0000256" key="5">
    <source>
        <dbReference type="ARBA" id="ARBA00023040"/>
    </source>
</evidence>
<dbReference type="Proteomes" id="UP000001593">
    <property type="component" value="Unassembled WGS sequence"/>
</dbReference>
<evidence type="ECO:0000259" key="11">
    <source>
        <dbReference type="PROSITE" id="PS50262"/>
    </source>
</evidence>
<dbReference type="GO" id="GO:0004930">
    <property type="term" value="F:G protein-coupled receptor activity"/>
    <property type="evidence" value="ECO:0007669"/>
    <property type="project" value="UniProtKB-KW"/>
</dbReference>
<keyword evidence="13" id="KW-1185">Reference proteome</keyword>
<evidence type="ECO:0000256" key="2">
    <source>
        <dbReference type="ARBA" id="ARBA00022475"/>
    </source>
</evidence>
<dbReference type="PANTHER" id="PTHR24228:SF59">
    <property type="entry name" value="NEUROPEPTIDE RECEPTOR 15"/>
    <property type="match status" value="1"/>
</dbReference>
<keyword evidence="3 9" id="KW-0812">Transmembrane</keyword>
<reference evidence="12 13" key="1">
    <citation type="journal article" date="2007" name="Science">
        <title>Sea anemone genome reveals ancestral eumetazoan gene repertoire and genomic organization.</title>
        <authorList>
            <person name="Putnam N.H."/>
            <person name="Srivastava M."/>
            <person name="Hellsten U."/>
            <person name="Dirks B."/>
            <person name="Chapman J."/>
            <person name="Salamov A."/>
            <person name="Terry A."/>
            <person name="Shapiro H."/>
            <person name="Lindquist E."/>
            <person name="Kapitonov V.V."/>
            <person name="Jurka J."/>
            <person name="Genikhovich G."/>
            <person name="Grigoriev I.V."/>
            <person name="Lucas S.M."/>
            <person name="Steele R.E."/>
            <person name="Finnerty J.R."/>
            <person name="Technau U."/>
            <person name="Martindale M.Q."/>
            <person name="Rokhsar D.S."/>
        </authorList>
    </citation>
    <scope>NUCLEOTIDE SEQUENCE [LARGE SCALE GENOMIC DNA]</scope>
    <source>
        <strain evidence="13">CH2 X CH6</strain>
    </source>
</reference>
<evidence type="ECO:0000256" key="10">
    <source>
        <dbReference type="SAM" id="Phobius"/>
    </source>
</evidence>
<evidence type="ECO:0000256" key="1">
    <source>
        <dbReference type="ARBA" id="ARBA00004651"/>
    </source>
</evidence>
<dbReference type="GO" id="GO:0005886">
    <property type="term" value="C:plasma membrane"/>
    <property type="evidence" value="ECO:0007669"/>
    <property type="project" value="UniProtKB-SubCell"/>
</dbReference>
<keyword evidence="6 10" id="KW-0472">Membrane</keyword>
<dbReference type="FunFam" id="1.20.1070.10:FF:000981">
    <property type="entry name" value="Predicted protein"/>
    <property type="match status" value="1"/>
</dbReference>
<feature type="transmembrane region" description="Helical" evidence="10">
    <location>
        <begin position="145"/>
        <end position="162"/>
    </location>
</feature>
<organism evidence="12 13">
    <name type="scientific">Nematostella vectensis</name>
    <name type="common">Starlet sea anemone</name>
    <dbReference type="NCBI Taxonomy" id="45351"/>
    <lineage>
        <taxon>Eukaryota</taxon>
        <taxon>Metazoa</taxon>
        <taxon>Cnidaria</taxon>
        <taxon>Anthozoa</taxon>
        <taxon>Hexacorallia</taxon>
        <taxon>Actiniaria</taxon>
        <taxon>Edwardsiidae</taxon>
        <taxon>Nematostella</taxon>
    </lineage>
</organism>
<evidence type="ECO:0000256" key="3">
    <source>
        <dbReference type="ARBA" id="ARBA00022692"/>
    </source>
</evidence>
<accession>A7RXY5</accession>
<keyword evidence="2" id="KW-1003">Cell membrane</keyword>
<dbReference type="PROSITE" id="PS50262">
    <property type="entry name" value="G_PROTEIN_RECEP_F1_2"/>
    <property type="match status" value="1"/>
</dbReference>
<evidence type="ECO:0000256" key="4">
    <source>
        <dbReference type="ARBA" id="ARBA00022989"/>
    </source>
</evidence>
<feature type="transmembrane region" description="Helical" evidence="10">
    <location>
        <begin position="241"/>
        <end position="263"/>
    </location>
</feature>
<evidence type="ECO:0000256" key="7">
    <source>
        <dbReference type="ARBA" id="ARBA00023170"/>
    </source>
</evidence>
<feature type="transmembrane region" description="Helical" evidence="10">
    <location>
        <begin position="63"/>
        <end position="88"/>
    </location>
</feature>
<dbReference type="Pfam" id="PF00001">
    <property type="entry name" value="7tm_1"/>
    <property type="match status" value="1"/>
</dbReference>
<dbReference type="EMBL" id="DS469551">
    <property type="protein sequence ID" value="EDO43745.1"/>
    <property type="molecule type" value="Genomic_DNA"/>
</dbReference>
<dbReference type="InterPro" id="IPR017452">
    <property type="entry name" value="GPCR_Rhodpsn_7TM"/>
</dbReference>
<dbReference type="OMA" id="IMIFHTI"/>
<feature type="transmembrane region" description="Helical" evidence="10">
    <location>
        <begin position="100"/>
        <end position="125"/>
    </location>
</feature>
<dbReference type="PhylomeDB" id="A7RXY5"/>
<proteinExistence type="inferred from homology"/>
<dbReference type="FunCoup" id="A7RXY5">
    <property type="interactions" value="145"/>
</dbReference>
<name>A7RXY5_NEMVE</name>
<dbReference type="CDD" id="cd00637">
    <property type="entry name" value="7tm_classA_rhodopsin-like"/>
    <property type="match status" value="1"/>
</dbReference>
<dbReference type="HOGENOM" id="CLU_009579_3_3_1"/>
<dbReference type="KEGG" id="nve:5515654"/>
<feature type="transmembrane region" description="Helical" evidence="10">
    <location>
        <begin position="188"/>
        <end position="211"/>
    </location>
</feature>
<evidence type="ECO:0000256" key="8">
    <source>
        <dbReference type="ARBA" id="ARBA00023224"/>
    </source>
</evidence>
<protein>
    <recommendedName>
        <fullName evidence="11">G-protein coupled receptors family 1 profile domain-containing protein</fullName>
    </recommendedName>
</protein>
<keyword evidence="7 9" id="KW-0675">Receptor</keyword>
<evidence type="ECO:0000256" key="9">
    <source>
        <dbReference type="RuleBase" id="RU000688"/>
    </source>
</evidence>
<dbReference type="InterPro" id="IPR000276">
    <property type="entry name" value="GPCR_Rhodpsn"/>
</dbReference>
<sequence>MNQSSTEHSFNILQQQLASRSILRIVIETFLHFALVVVGTLGNSLVLWVVFKNKNSTKLAYIFIGALAASDFLVLVLTGWIFLTVLVLGKWQFSHFICQFQGFCVSGFVCLSLFLMAITAINRYFKVVRNKHYRAVFTPKRTKNIIIGTAMLSFIGPTQYLASGRRYVFQPGKYFCHQETRLTPSTSWVLYGVLVPTIIINVCYIMIFHTIRLHQNRVKAMRQNNPITGPNIEDIKATRTLFFTVVGFLCCWTPIFVIDIVDFARNSSIPHREVYVVYTLLGTFSSCINPFIYGAMNTMFSQEYKKIFRFRYLCGTKVERIIQTNSRVTVGQGANTTFSSDFHYQNNRQ</sequence>
<dbReference type="PRINTS" id="PR00237">
    <property type="entry name" value="GPCRRHODOPSN"/>
</dbReference>
<comment type="similarity">
    <text evidence="9">Belongs to the G-protein coupled receptor 1 family.</text>
</comment>
<dbReference type="InParanoid" id="A7RXY5"/>
<dbReference type="GO" id="GO:0007186">
    <property type="term" value="P:G protein-coupled receptor signaling pathway"/>
    <property type="evidence" value="ECO:0000318"/>
    <property type="project" value="GO_Central"/>
</dbReference>
<comment type="subcellular location">
    <subcellularLocation>
        <location evidence="1">Cell membrane</location>
        <topology evidence="1">Multi-pass membrane protein</topology>
    </subcellularLocation>
</comment>
<gene>
    <name evidence="12" type="ORF">NEMVEDRAFT_v1g203795</name>
</gene>
<dbReference type="STRING" id="45351.A7RXY5"/>
<evidence type="ECO:0000256" key="6">
    <source>
        <dbReference type="ARBA" id="ARBA00023136"/>
    </source>
</evidence>
<dbReference type="SUPFAM" id="SSF81321">
    <property type="entry name" value="Family A G protein-coupled receptor-like"/>
    <property type="match status" value="1"/>
</dbReference>